<keyword evidence="2" id="KW-1185">Reference proteome</keyword>
<dbReference type="InterPro" id="IPR009351">
    <property type="entry name" value="AlkZ-like"/>
</dbReference>
<name>A0A2A9DYY6_9MICO</name>
<evidence type="ECO:0000313" key="1">
    <source>
        <dbReference type="EMBL" id="PFG31192.1"/>
    </source>
</evidence>
<protein>
    <submittedName>
        <fullName evidence="1">Winged helix DNA-binding protein</fullName>
    </submittedName>
</protein>
<sequence>MLHSLAIRLERATVDDISREFDDKTLVRGWPMRGTLHVLRAEDLRPLTRITRKRVLGSMAGRARALNITDAEIDDVMLSVSDDLISSGPVTRAELRDSVGRAYHGGPSSQTVSHLIYRLAVSGTICHGPFRDGQQLIVHTDSWIGHRAESDAEEFLARMLRRFVSGHGPVSDADAARWFGLPLTTIRAARTRLGDAICTVETTSGPQWMVTGAETEQILASLHRRPPVRLLPGFDEFMLGYGDRSFAVPEQFLDEIVPGGNGMFRATVCSGASVIGTWSKAKKRGAVAVAPFSDVTPSMKNAIRVAAREVERVTGNQVTVQFPD</sequence>
<comment type="caution">
    <text evidence="1">The sequence shown here is derived from an EMBL/GenBank/DDBJ whole genome shotgun (WGS) entry which is preliminary data.</text>
</comment>
<evidence type="ECO:0000313" key="2">
    <source>
        <dbReference type="Proteomes" id="UP000221369"/>
    </source>
</evidence>
<organism evidence="1 2">
    <name type="scientific">Paramicrobacterium agarici</name>
    <dbReference type="NCBI Taxonomy" id="630514"/>
    <lineage>
        <taxon>Bacteria</taxon>
        <taxon>Bacillati</taxon>
        <taxon>Actinomycetota</taxon>
        <taxon>Actinomycetes</taxon>
        <taxon>Micrococcales</taxon>
        <taxon>Microbacteriaceae</taxon>
        <taxon>Paramicrobacterium</taxon>
    </lineage>
</organism>
<dbReference type="PANTHER" id="PTHR38479:SF2">
    <property type="entry name" value="WINGED HELIX DNA-BINDING DOMAIN-CONTAINING PROTEIN"/>
    <property type="match status" value="1"/>
</dbReference>
<dbReference type="EMBL" id="PDJE01000001">
    <property type="protein sequence ID" value="PFG31192.1"/>
    <property type="molecule type" value="Genomic_DNA"/>
</dbReference>
<gene>
    <name evidence="1" type="ORF">ATJ78_2147</name>
</gene>
<dbReference type="Proteomes" id="UP000221369">
    <property type="component" value="Unassembled WGS sequence"/>
</dbReference>
<dbReference type="PANTHER" id="PTHR38479">
    <property type="entry name" value="LMO0824 PROTEIN"/>
    <property type="match status" value="1"/>
</dbReference>
<keyword evidence="1" id="KW-0238">DNA-binding</keyword>
<accession>A0A2A9DYY6</accession>
<proteinExistence type="predicted"/>
<dbReference type="GO" id="GO:0003677">
    <property type="term" value="F:DNA binding"/>
    <property type="evidence" value="ECO:0007669"/>
    <property type="project" value="UniProtKB-KW"/>
</dbReference>
<dbReference type="AlphaFoldDB" id="A0A2A9DYY6"/>
<dbReference type="Pfam" id="PF06224">
    <property type="entry name" value="AlkZ-like"/>
    <property type="match status" value="1"/>
</dbReference>
<reference evidence="1 2" key="1">
    <citation type="submission" date="2017-10" db="EMBL/GenBank/DDBJ databases">
        <title>Sequencing the genomes of 1000 actinobacteria strains.</title>
        <authorList>
            <person name="Klenk H.-P."/>
        </authorList>
    </citation>
    <scope>NUCLEOTIDE SEQUENCE [LARGE SCALE GENOMIC DNA]</scope>
    <source>
        <strain evidence="1 2">DSM 21798</strain>
    </source>
</reference>